<dbReference type="Proteomes" id="UP000287447">
    <property type="component" value="Unassembled WGS sequence"/>
</dbReference>
<accession>A0A437QYP2</accession>
<sequence length="313" mass="35425">MHFKIGYGNHYNFGLSVSHTLMMLKHGLEDLGHRADIEKDLQPGFVNIIVENFTNDYVAALEDQWTSDTRLIVIGTEIVTDGTFNNFSTDSGDTGHPWDRRLDNYRNRPVLNERFRNFLSLAPRMDAVWHLAFQQVEPFKAHLPDTVVNYVAHGYTDRCATVRQLPDSEKDIDVFYSGSMTRYRAAILEELKNAGFKMGVTHQMTAPFHRDDLVARSKLAINIRQDESWPYESNSRLYYHIVNDSVVLTEACPDSSDLHDYAPEISGSVVDFVASQLALGDFTDRAVAERERLAKARPMAGVLAPLLAEIGID</sequence>
<keyword evidence="2" id="KW-1185">Reference proteome</keyword>
<dbReference type="AlphaFoldDB" id="A0A437QYP2"/>
<protein>
    <recommendedName>
        <fullName evidence="3">Glycosyltransferase family 1 protein</fullName>
    </recommendedName>
</protein>
<organism evidence="1 2">
    <name type="scientific">Hwanghaeella grinnelliae</name>
    <dbReference type="NCBI Taxonomy" id="2500179"/>
    <lineage>
        <taxon>Bacteria</taxon>
        <taxon>Pseudomonadati</taxon>
        <taxon>Pseudomonadota</taxon>
        <taxon>Alphaproteobacteria</taxon>
        <taxon>Rhodospirillales</taxon>
        <taxon>Rhodospirillaceae</taxon>
        <taxon>Hwanghaeella</taxon>
    </lineage>
</organism>
<dbReference type="EMBL" id="SADE01000001">
    <property type="protein sequence ID" value="RVU39611.1"/>
    <property type="molecule type" value="Genomic_DNA"/>
</dbReference>
<dbReference type="OrthoDB" id="5443558at2"/>
<reference evidence="2" key="1">
    <citation type="submission" date="2019-01" db="EMBL/GenBank/DDBJ databases">
        <title>Gri0909 isolated from a small marine red alga.</title>
        <authorList>
            <person name="Kim J."/>
            <person name="Jeong S.E."/>
            <person name="Jeon C.O."/>
        </authorList>
    </citation>
    <scope>NUCLEOTIDE SEQUENCE [LARGE SCALE GENOMIC DNA]</scope>
    <source>
        <strain evidence="2">Gri0909</strain>
    </source>
</reference>
<evidence type="ECO:0000313" key="1">
    <source>
        <dbReference type="EMBL" id="RVU39611.1"/>
    </source>
</evidence>
<evidence type="ECO:0000313" key="2">
    <source>
        <dbReference type="Proteomes" id="UP000287447"/>
    </source>
</evidence>
<evidence type="ECO:0008006" key="3">
    <source>
        <dbReference type="Google" id="ProtNLM"/>
    </source>
</evidence>
<dbReference type="RefSeq" id="WP_127764982.1">
    <property type="nucleotide sequence ID" value="NZ_SADE01000001.1"/>
</dbReference>
<name>A0A437QYP2_9PROT</name>
<gene>
    <name evidence="1" type="ORF">EOI86_10405</name>
</gene>
<proteinExistence type="predicted"/>
<comment type="caution">
    <text evidence="1">The sequence shown here is derived from an EMBL/GenBank/DDBJ whole genome shotgun (WGS) entry which is preliminary data.</text>
</comment>